<feature type="domain" description="Glycosyltransferase family 18 catalytic" evidence="2">
    <location>
        <begin position="336"/>
        <end position="517"/>
    </location>
</feature>
<dbReference type="GO" id="GO:0030144">
    <property type="term" value="F:alpha-1,6-mannosylglycoprotein 6-beta-N-acetylglucosaminyltransferase activity"/>
    <property type="evidence" value="ECO:0007669"/>
    <property type="project" value="InterPro"/>
</dbReference>
<dbReference type="Proteomes" id="UP001383192">
    <property type="component" value="Unassembled WGS sequence"/>
</dbReference>
<reference evidence="3 4" key="1">
    <citation type="submission" date="2024-01" db="EMBL/GenBank/DDBJ databases">
        <title>A draft genome for a cacao thread blight-causing isolate of Paramarasmius palmivorus.</title>
        <authorList>
            <person name="Baruah I.K."/>
            <person name="Bukari Y."/>
            <person name="Amoako-Attah I."/>
            <person name="Meinhardt L.W."/>
            <person name="Bailey B.A."/>
            <person name="Cohen S.P."/>
        </authorList>
    </citation>
    <scope>NUCLEOTIDE SEQUENCE [LARGE SCALE GENOMIC DNA]</scope>
    <source>
        <strain evidence="3 4">GH-12</strain>
    </source>
</reference>
<sequence>MRVLQQLASSRNRHAVLAVLVLGVILASVIYREEIQSAASHVATFSFPENAKIHPDANATAIPSAAGFSTAESISAEELTTSPTPTHEPEAATPPVPTLIENNHVHYPRLAPLEMEELDSLRESHLRRIEDVVAGEILDYRRWNVEQLEGLKEYWPKMGLNGRFEQPKARNCSPSWFLPLMLRLQVILSTMILNESSCSTTGEVIWLESLMNVFREHNQFLLYASYENVGKMYKSLGDIVTHVWSTDDHVVWCFNDTVSCVESPENPHGIPPWKIFTFTFWGSPHGWGNYMAPHEPWSYNPLGGEWNLVPYRMPDKHFYLGYHYTGCGDLPYIPSNERKDQVAVLAKRSEYFYEDVFLQTDVWPVLKNRTGLDLISVSNSEEGFPVPDALTLLGPMERHDYDVMLGSSKALLGIGRPRMSPSPYASLCRGVPVIVSYKGKKCAAQPGDSDWCGLIMDHHQHGPAANIGPPYVYTVDCQGPIDDIVETIMTAVNTPIEPYTPPDMTKEALERRIDDYFSIDWKAYATERMQERGWDRVVTQEFMYRWLEKHPLKKQKE</sequence>
<evidence type="ECO:0000259" key="2">
    <source>
        <dbReference type="Pfam" id="PF15024"/>
    </source>
</evidence>
<name>A0AAW0CNW7_9AGAR</name>
<proteinExistence type="predicted"/>
<keyword evidence="4" id="KW-1185">Reference proteome</keyword>
<feature type="region of interest" description="Disordered" evidence="1">
    <location>
        <begin position="75"/>
        <end position="98"/>
    </location>
</feature>
<dbReference type="EMBL" id="JAYKXP010000036">
    <property type="protein sequence ID" value="KAK7040770.1"/>
    <property type="molecule type" value="Genomic_DNA"/>
</dbReference>
<protein>
    <recommendedName>
        <fullName evidence="2">Glycosyltransferase family 18 catalytic domain-containing protein</fullName>
    </recommendedName>
</protein>
<gene>
    <name evidence="3" type="ORF">VNI00_009676</name>
</gene>
<evidence type="ECO:0000256" key="1">
    <source>
        <dbReference type="SAM" id="MobiDB-lite"/>
    </source>
</evidence>
<dbReference type="Pfam" id="PF15024">
    <property type="entry name" value="Glyco_transf_18"/>
    <property type="match status" value="1"/>
</dbReference>
<comment type="caution">
    <text evidence="3">The sequence shown here is derived from an EMBL/GenBank/DDBJ whole genome shotgun (WGS) entry which is preliminary data.</text>
</comment>
<dbReference type="AlphaFoldDB" id="A0AAW0CNW7"/>
<accession>A0AAW0CNW7</accession>
<evidence type="ECO:0000313" key="3">
    <source>
        <dbReference type="EMBL" id="KAK7040770.1"/>
    </source>
</evidence>
<organism evidence="3 4">
    <name type="scientific">Paramarasmius palmivorus</name>
    <dbReference type="NCBI Taxonomy" id="297713"/>
    <lineage>
        <taxon>Eukaryota</taxon>
        <taxon>Fungi</taxon>
        <taxon>Dikarya</taxon>
        <taxon>Basidiomycota</taxon>
        <taxon>Agaricomycotina</taxon>
        <taxon>Agaricomycetes</taxon>
        <taxon>Agaricomycetidae</taxon>
        <taxon>Agaricales</taxon>
        <taxon>Marasmiineae</taxon>
        <taxon>Marasmiaceae</taxon>
        <taxon>Paramarasmius</taxon>
    </lineage>
</organism>
<dbReference type="InterPro" id="IPR026116">
    <property type="entry name" value="GT18_cat"/>
</dbReference>
<evidence type="ECO:0000313" key="4">
    <source>
        <dbReference type="Proteomes" id="UP001383192"/>
    </source>
</evidence>